<keyword evidence="1" id="KW-0812">Transmembrane</keyword>
<dbReference type="OrthoDB" id="1351987at2"/>
<accession>A0A1M7DEU4</accession>
<evidence type="ECO:0000313" key="2">
    <source>
        <dbReference type="EMBL" id="SHL78041.1"/>
    </source>
</evidence>
<keyword evidence="1" id="KW-1133">Transmembrane helix</keyword>
<dbReference type="EMBL" id="FRBY01000002">
    <property type="protein sequence ID" value="SHL78041.1"/>
    <property type="molecule type" value="Genomic_DNA"/>
</dbReference>
<dbReference type="Proteomes" id="UP000184121">
    <property type="component" value="Unassembled WGS sequence"/>
</dbReference>
<organism evidence="2 3">
    <name type="scientific">Flavobacterium saccharophilum</name>
    <dbReference type="NCBI Taxonomy" id="29534"/>
    <lineage>
        <taxon>Bacteria</taxon>
        <taxon>Pseudomonadati</taxon>
        <taxon>Bacteroidota</taxon>
        <taxon>Flavobacteriia</taxon>
        <taxon>Flavobacteriales</taxon>
        <taxon>Flavobacteriaceae</taxon>
        <taxon>Flavobacterium</taxon>
    </lineage>
</organism>
<dbReference type="STRING" id="29534.SAMN05444366_1531"/>
<evidence type="ECO:0000313" key="3">
    <source>
        <dbReference type="Proteomes" id="UP000184121"/>
    </source>
</evidence>
<reference evidence="3" key="1">
    <citation type="submission" date="2016-11" db="EMBL/GenBank/DDBJ databases">
        <authorList>
            <person name="Varghese N."/>
            <person name="Submissions S."/>
        </authorList>
    </citation>
    <scope>NUCLEOTIDE SEQUENCE [LARGE SCALE GENOMIC DNA]</scope>
    <source>
        <strain evidence="3">DSM 1811</strain>
    </source>
</reference>
<name>A0A1M7DEU4_9FLAO</name>
<proteinExistence type="predicted"/>
<keyword evidence="3" id="KW-1185">Reference proteome</keyword>
<protein>
    <submittedName>
        <fullName evidence="2">Uncharacterized protein</fullName>
    </submittedName>
</protein>
<dbReference type="AlphaFoldDB" id="A0A1M7DEU4"/>
<dbReference type="RefSeq" id="WP_139256996.1">
    <property type="nucleotide sequence ID" value="NZ_FRBY01000002.1"/>
</dbReference>
<sequence>MKSKIIQLRTFLKRNKIFFEVLAATALTITSIFVSFKANNISKRQMEIMELENTPRIEIQRTQLFTDSTKTYQVTKWLVFNNNSKISNFEIEKEISYLNIAKKNREEISIPVIEYLNPSGKLSGQNEGLIYEFDNINSFHDEFVTSQKLLEYGAVDVKSFIEISYHDVLGRKEIKYFQILPLIQEISKTDWDLTYEDWSNKSNNAIYLKYIEKNIKQIKK</sequence>
<gene>
    <name evidence="2" type="ORF">SAMN05444366_1531</name>
</gene>
<keyword evidence="1" id="KW-0472">Membrane</keyword>
<evidence type="ECO:0000256" key="1">
    <source>
        <dbReference type="SAM" id="Phobius"/>
    </source>
</evidence>
<feature type="transmembrane region" description="Helical" evidence="1">
    <location>
        <begin position="17"/>
        <end position="36"/>
    </location>
</feature>